<feature type="compositionally biased region" description="Basic and acidic residues" evidence="1">
    <location>
        <begin position="49"/>
        <end position="59"/>
    </location>
</feature>
<dbReference type="OrthoDB" id="3876271at2759"/>
<evidence type="ECO:0000256" key="1">
    <source>
        <dbReference type="SAM" id="MobiDB-lite"/>
    </source>
</evidence>
<feature type="region of interest" description="Disordered" evidence="1">
    <location>
        <begin position="1"/>
        <end position="103"/>
    </location>
</feature>
<dbReference type="EMBL" id="ML996693">
    <property type="protein sequence ID" value="KAF2401205.1"/>
    <property type="molecule type" value="Genomic_DNA"/>
</dbReference>
<name>A0A6G1HZN8_9PEZI</name>
<gene>
    <name evidence="2" type="ORF">EJ06DRAFT_529335</name>
</gene>
<feature type="compositionally biased region" description="Basic and acidic residues" evidence="1">
    <location>
        <begin position="252"/>
        <end position="267"/>
    </location>
</feature>
<feature type="region of interest" description="Disordered" evidence="1">
    <location>
        <begin position="435"/>
        <end position="520"/>
    </location>
</feature>
<proteinExistence type="predicted"/>
<dbReference type="Proteomes" id="UP000799640">
    <property type="component" value="Unassembled WGS sequence"/>
</dbReference>
<feature type="compositionally biased region" description="Polar residues" evidence="1">
    <location>
        <begin position="236"/>
        <end position="251"/>
    </location>
</feature>
<feature type="compositionally biased region" description="Polar residues" evidence="1">
    <location>
        <begin position="74"/>
        <end position="86"/>
    </location>
</feature>
<feature type="region of interest" description="Disordered" evidence="1">
    <location>
        <begin position="207"/>
        <end position="299"/>
    </location>
</feature>
<feature type="compositionally biased region" description="Basic residues" evidence="1">
    <location>
        <begin position="22"/>
        <end position="31"/>
    </location>
</feature>
<protein>
    <submittedName>
        <fullName evidence="2">Uncharacterized protein</fullName>
    </submittedName>
</protein>
<feature type="compositionally biased region" description="Low complexity" evidence="1">
    <location>
        <begin position="38"/>
        <end position="47"/>
    </location>
</feature>
<accession>A0A6G1HZN8</accession>
<keyword evidence="3" id="KW-1185">Reference proteome</keyword>
<organism evidence="2 3">
    <name type="scientific">Trichodelitschia bisporula</name>
    <dbReference type="NCBI Taxonomy" id="703511"/>
    <lineage>
        <taxon>Eukaryota</taxon>
        <taxon>Fungi</taxon>
        <taxon>Dikarya</taxon>
        <taxon>Ascomycota</taxon>
        <taxon>Pezizomycotina</taxon>
        <taxon>Dothideomycetes</taxon>
        <taxon>Dothideomycetes incertae sedis</taxon>
        <taxon>Phaeotrichales</taxon>
        <taxon>Phaeotrichaceae</taxon>
        <taxon>Trichodelitschia</taxon>
    </lineage>
</organism>
<evidence type="ECO:0000313" key="3">
    <source>
        <dbReference type="Proteomes" id="UP000799640"/>
    </source>
</evidence>
<dbReference type="AlphaFoldDB" id="A0A6G1HZN8"/>
<evidence type="ECO:0000313" key="2">
    <source>
        <dbReference type="EMBL" id="KAF2401205.1"/>
    </source>
</evidence>
<sequence>MMERRIKSLFRRNSSKQSSSKPKLKLSIRQHKSQDLTSAAAAYSADDFSPERQDDRTAHESSSPDNASPGAASISPQRSSSLASTERPQHSALVSFQRPVSPGSKPFIGDFEPLLHLKSTGADLSAELEHLTLGGDDRLMTDPSRKRFSEDVADRNLVLGRIGFSPATTPSETRYVPILDDASGYHSMTRSSVDKGQRRPPFVREVTAPGTDKIRRVSLDASAGSRRHSVCHLPENVTTSRSGYALSTQPLHEQKESSEDSEKKPNERLSPTPDLLGRKVHDGPIGQHVDGDAIVQGGYTSDGFGSESLKDRRRSSICPPLITLPSDDAFGPIDFDPARTLSAHHQQASSSPLIFNPCETADGPPPVEVYTVNRWAVPSISRGARPLQTDITKVGNTSTHNRIVVASDVDFQTRLIASPTNELVEVPASAIFGSASPRSKSGAHRTGFLHPPGTPSVESISAPPGAVAPVSGTSPEDVENIQRAPQHDLTFSEVRQVDGPESAGMERSGGMPGGWKSTDSNEDTAVVATVGNSVITTVELPTGDADSVFGSDNRPLVELLAKAPSDAVNGAAVTTCDPEELRR</sequence>
<reference evidence="2" key="1">
    <citation type="journal article" date="2020" name="Stud. Mycol.">
        <title>101 Dothideomycetes genomes: a test case for predicting lifestyles and emergence of pathogens.</title>
        <authorList>
            <person name="Haridas S."/>
            <person name="Albert R."/>
            <person name="Binder M."/>
            <person name="Bloem J."/>
            <person name="Labutti K."/>
            <person name="Salamov A."/>
            <person name="Andreopoulos B."/>
            <person name="Baker S."/>
            <person name="Barry K."/>
            <person name="Bills G."/>
            <person name="Bluhm B."/>
            <person name="Cannon C."/>
            <person name="Castanera R."/>
            <person name="Culley D."/>
            <person name="Daum C."/>
            <person name="Ezra D."/>
            <person name="Gonzalez J."/>
            <person name="Henrissat B."/>
            <person name="Kuo A."/>
            <person name="Liang C."/>
            <person name="Lipzen A."/>
            <person name="Lutzoni F."/>
            <person name="Magnuson J."/>
            <person name="Mondo S."/>
            <person name="Nolan M."/>
            <person name="Ohm R."/>
            <person name="Pangilinan J."/>
            <person name="Park H.-J."/>
            <person name="Ramirez L."/>
            <person name="Alfaro M."/>
            <person name="Sun H."/>
            <person name="Tritt A."/>
            <person name="Yoshinaga Y."/>
            <person name="Zwiers L.-H."/>
            <person name="Turgeon B."/>
            <person name="Goodwin S."/>
            <person name="Spatafora J."/>
            <person name="Crous P."/>
            <person name="Grigoriev I."/>
        </authorList>
    </citation>
    <scope>NUCLEOTIDE SEQUENCE</scope>
    <source>
        <strain evidence="2">CBS 262.69</strain>
    </source>
</reference>